<name>A0A2G2Y6H6_CAPAN</name>
<reference evidence="9 10" key="2">
    <citation type="journal article" date="2017" name="Genome Biol.">
        <title>New reference genome sequences of hot pepper reveal the massive evolution of plant disease-resistance genes by retroduplication.</title>
        <authorList>
            <person name="Kim S."/>
            <person name="Park J."/>
            <person name="Yeom S.I."/>
            <person name="Kim Y.M."/>
            <person name="Seo E."/>
            <person name="Kim K.T."/>
            <person name="Kim M.S."/>
            <person name="Lee J.M."/>
            <person name="Cheong K."/>
            <person name="Shin H.S."/>
            <person name="Kim S.B."/>
            <person name="Han K."/>
            <person name="Lee J."/>
            <person name="Park M."/>
            <person name="Lee H.A."/>
            <person name="Lee H.Y."/>
            <person name="Lee Y."/>
            <person name="Oh S."/>
            <person name="Lee J.H."/>
            <person name="Choi E."/>
            <person name="Choi E."/>
            <person name="Lee S.E."/>
            <person name="Jeon J."/>
            <person name="Kim H."/>
            <person name="Choi G."/>
            <person name="Song H."/>
            <person name="Lee J."/>
            <person name="Lee S.C."/>
            <person name="Kwon J.K."/>
            <person name="Lee H.Y."/>
            <person name="Koo N."/>
            <person name="Hong Y."/>
            <person name="Kim R.W."/>
            <person name="Kang W.H."/>
            <person name="Huh J.H."/>
            <person name="Kang B.C."/>
            <person name="Yang T.J."/>
            <person name="Lee Y.H."/>
            <person name="Bennetzen J.L."/>
            <person name="Choi D."/>
        </authorList>
    </citation>
    <scope>NUCLEOTIDE SEQUENCE [LARGE SCALE GENOMIC DNA]</scope>
    <source>
        <strain evidence="10">cv. CM334</strain>
    </source>
</reference>
<evidence type="ECO:0000259" key="8">
    <source>
        <dbReference type="Pfam" id="PF23559"/>
    </source>
</evidence>
<dbReference type="GO" id="GO:0043531">
    <property type="term" value="F:ADP binding"/>
    <property type="evidence" value="ECO:0007669"/>
    <property type="project" value="InterPro"/>
</dbReference>
<sequence>MTDVEVHIKDKDKQTSKESLVQDFSSSAEDILDVRNNMVGRDDHRRRLLEDMTTGYSGEPKVISIIGMGGVENLSLQMGFMDQDESWNLFKSAAFSNEALPSEFETIGKQILHKCQGLPLTIVGVAGLLRKSRKTIEDWESVVNYVESFVTNDPDKQCSHVLGLSYNHLTSDLKARLLYFEIFLQDIEIPVNNLMRLWMDEGFLNLEKDLEGEVDKCLQDLINRCLVLVSEKSLDETKIRSYKMQKRKAQIHDFVLDCDPNDVSSERQSLSIHKMQPFKRWTGDEISDLPYGLCRALRIPGHHQLTDDDDNNNLLKQTRSIFVCGYHSSTFILKSELIHFKFLKSLRLESSRD</sequence>
<comment type="subcellular location">
    <subcellularLocation>
        <location evidence="1">Cytoplasm</location>
    </subcellularLocation>
</comment>
<accession>A0A2G2Y6H6</accession>
<dbReference type="Gramene" id="PHT65322">
    <property type="protein sequence ID" value="PHT65322"/>
    <property type="gene ID" value="T459_29747"/>
</dbReference>
<reference evidence="9 10" key="1">
    <citation type="journal article" date="2014" name="Nat. Genet.">
        <title>Genome sequence of the hot pepper provides insights into the evolution of pungency in Capsicum species.</title>
        <authorList>
            <person name="Kim S."/>
            <person name="Park M."/>
            <person name="Yeom S.I."/>
            <person name="Kim Y.M."/>
            <person name="Lee J.M."/>
            <person name="Lee H.A."/>
            <person name="Seo E."/>
            <person name="Choi J."/>
            <person name="Cheong K."/>
            <person name="Kim K.T."/>
            <person name="Jung K."/>
            <person name="Lee G.W."/>
            <person name="Oh S.K."/>
            <person name="Bae C."/>
            <person name="Kim S.B."/>
            <person name="Lee H.Y."/>
            <person name="Kim S.Y."/>
            <person name="Kim M.S."/>
            <person name="Kang B.C."/>
            <person name="Jo Y.D."/>
            <person name="Yang H.B."/>
            <person name="Jeong H.J."/>
            <person name="Kang W.H."/>
            <person name="Kwon J.K."/>
            <person name="Shin C."/>
            <person name="Lim J.Y."/>
            <person name="Park J.H."/>
            <person name="Huh J.H."/>
            <person name="Kim J.S."/>
            <person name="Kim B.D."/>
            <person name="Cohen O."/>
            <person name="Paran I."/>
            <person name="Suh M.C."/>
            <person name="Lee S.B."/>
            <person name="Kim Y.K."/>
            <person name="Shin Y."/>
            <person name="Noh S.J."/>
            <person name="Park J."/>
            <person name="Seo Y.S."/>
            <person name="Kwon S.Y."/>
            <person name="Kim H.A."/>
            <person name="Park J.M."/>
            <person name="Kim H.J."/>
            <person name="Choi S.B."/>
            <person name="Bosland P.W."/>
            <person name="Reeves G."/>
            <person name="Jo S.H."/>
            <person name="Lee B.W."/>
            <person name="Cho H.T."/>
            <person name="Choi H.S."/>
            <person name="Lee M.S."/>
            <person name="Yu Y."/>
            <person name="Do Choi Y."/>
            <person name="Park B.S."/>
            <person name="van Deynze A."/>
            <person name="Ashrafi H."/>
            <person name="Hill T."/>
            <person name="Kim W.T."/>
            <person name="Pai H.S."/>
            <person name="Ahn H.K."/>
            <person name="Yeam I."/>
            <person name="Giovannoni J.J."/>
            <person name="Rose J.K."/>
            <person name="Sorensen I."/>
            <person name="Lee S.J."/>
            <person name="Kim R.W."/>
            <person name="Choi I.Y."/>
            <person name="Choi B.S."/>
            <person name="Lim J.S."/>
            <person name="Lee Y.H."/>
            <person name="Choi D."/>
        </authorList>
    </citation>
    <scope>NUCLEOTIDE SEQUENCE [LARGE SCALE GENOMIC DNA]</scope>
    <source>
        <strain evidence="10">cv. CM334</strain>
    </source>
</reference>
<dbReference type="Proteomes" id="UP000222542">
    <property type="component" value="Unassembled WGS sequence"/>
</dbReference>
<dbReference type="GO" id="GO:0005524">
    <property type="term" value="F:ATP binding"/>
    <property type="evidence" value="ECO:0007669"/>
    <property type="project" value="UniProtKB-KW"/>
</dbReference>
<evidence type="ECO:0000313" key="9">
    <source>
        <dbReference type="EMBL" id="PHT65322.1"/>
    </source>
</evidence>
<dbReference type="InterPro" id="IPR036388">
    <property type="entry name" value="WH-like_DNA-bd_sf"/>
</dbReference>
<dbReference type="InterPro" id="IPR027417">
    <property type="entry name" value="P-loop_NTPase"/>
</dbReference>
<dbReference type="InterPro" id="IPR058922">
    <property type="entry name" value="WHD_DRP"/>
</dbReference>
<evidence type="ECO:0000256" key="4">
    <source>
        <dbReference type="ARBA" id="ARBA00022614"/>
    </source>
</evidence>
<feature type="region of interest" description="Disordered" evidence="7">
    <location>
        <begin position="1"/>
        <end position="20"/>
    </location>
</feature>
<keyword evidence="5" id="KW-0547">Nucleotide-binding</keyword>
<dbReference type="Gene3D" id="1.10.8.430">
    <property type="entry name" value="Helical domain of apoptotic protease-activating factors"/>
    <property type="match status" value="1"/>
</dbReference>
<dbReference type="Pfam" id="PF23559">
    <property type="entry name" value="WHD_DRP"/>
    <property type="match status" value="1"/>
</dbReference>
<evidence type="ECO:0000256" key="7">
    <source>
        <dbReference type="SAM" id="MobiDB-lite"/>
    </source>
</evidence>
<comment type="similarity">
    <text evidence="2">Belongs to the disease resistance NB-LRR family.</text>
</comment>
<dbReference type="GO" id="GO:0016020">
    <property type="term" value="C:membrane"/>
    <property type="evidence" value="ECO:0007669"/>
    <property type="project" value="UniProtKB-SubCell"/>
</dbReference>
<feature type="domain" description="Disease resistance protein winged helix" evidence="8">
    <location>
        <begin position="182"/>
        <end position="246"/>
    </location>
</feature>
<gene>
    <name evidence="9" type="ORF">T459_29747</name>
</gene>
<keyword evidence="10" id="KW-1185">Reference proteome</keyword>
<evidence type="ECO:0000256" key="6">
    <source>
        <dbReference type="ARBA" id="ARBA00022840"/>
    </source>
</evidence>
<dbReference type="AlphaFoldDB" id="A0A2G2Y6H6"/>
<dbReference type="PANTHER" id="PTHR23155:SF1152">
    <property type="entry name" value="AAA+ ATPASE DOMAIN-CONTAINING PROTEIN"/>
    <property type="match status" value="1"/>
</dbReference>
<evidence type="ECO:0000256" key="1">
    <source>
        <dbReference type="ARBA" id="ARBA00004496"/>
    </source>
</evidence>
<dbReference type="GO" id="GO:0005737">
    <property type="term" value="C:cytoplasm"/>
    <property type="evidence" value="ECO:0007669"/>
    <property type="project" value="UniProtKB-SubCell"/>
</dbReference>
<evidence type="ECO:0000256" key="2">
    <source>
        <dbReference type="ARBA" id="ARBA00008894"/>
    </source>
</evidence>
<feature type="compositionally biased region" description="Basic and acidic residues" evidence="7">
    <location>
        <begin position="1"/>
        <end position="16"/>
    </location>
</feature>
<dbReference type="PANTHER" id="PTHR23155">
    <property type="entry name" value="DISEASE RESISTANCE PROTEIN RP"/>
    <property type="match status" value="1"/>
</dbReference>
<dbReference type="Gene3D" id="1.10.10.10">
    <property type="entry name" value="Winged helix-like DNA-binding domain superfamily/Winged helix DNA-binding domain"/>
    <property type="match status" value="1"/>
</dbReference>
<evidence type="ECO:0000256" key="3">
    <source>
        <dbReference type="ARBA" id="ARBA00022490"/>
    </source>
</evidence>
<dbReference type="EMBL" id="AYRZ02000012">
    <property type="protein sequence ID" value="PHT65322.1"/>
    <property type="molecule type" value="Genomic_DNA"/>
</dbReference>
<dbReference type="STRING" id="4072.A0A2G2Y6H6"/>
<organism evidence="9 10">
    <name type="scientific">Capsicum annuum</name>
    <name type="common">Capsicum pepper</name>
    <dbReference type="NCBI Taxonomy" id="4072"/>
    <lineage>
        <taxon>Eukaryota</taxon>
        <taxon>Viridiplantae</taxon>
        <taxon>Streptophyta</taxon>
        <taxon>Embryophyta</taxon>
        <taxon>Tracheophyta</taxon>
        <taxon>Spermatophyta</taxon>
        <taxon>Magnoliopsida</taxon>
        <taxon>eudicotyledons</taxon>
        <taxon>Gunneridae</taxon>
        <taxon>Pentapetalae</taxon>
        <taxon>asterids</taxon>
        <taxon>lamiids</taxon>
        <taxon>Solanales</taxon>
        <taxon>Solanaceae</taxon>
        <taxon>Solanoideae</taxon>
        <taxon>Capsiceae</taxon>
        <taxon>Capsicum</taxon>
    </lineage>
</organism>
<keyword evidence="3" id="KW-0963">Cytoplasm</keyword>
<dbReference type="InterPro" id="IPR044974">
    <property type="entry name" value="Disease_R_plants"/>
</dbReference>
<dbReference type="SUPFAM" id="SSF52540">
    <property type="entry name" value="P-loop containing nucleoside triphosphate hydrolases"/>
    <property type="match status" value="1"/>
</dbReference>
<dbReference type="GO" id="GO:0006952">
    <property type="term" value="P:defense response"/>
    <property type="evidence" value="ECO:0007669"/>
    <property type="project" value="InterPro"/>
</dbReference>
<proteinExistence type="inferred from homology"/>
<keyword evidence="6" id="KW-0067">ATP-binding</keyword>
<evidence type="ECO:0000313" key="10">
    <source>
        <dbReference type="Proteomes" id="UP000222542"/>
    </source>
</evidence>
<comment type="caution">
    <text evidence="9">The sequence shown here is derived from an EMBL/GenBank/DDBJ whole genome shotgun (WGS) entry which is preliminary data.</text>
</comment>
<keyword evidence="4" id="KW-0433">Leucine-rich repeat</keyword>
<protein>
    <recommendedName>
        <fullName evidence="8">Disease resistance protein winged helix domain-containing protein</fullName>
    </recommendedName>
</protein>
<dbReference type="InterPro" id="IPR042197">
    <property type="entry name" value="Apaf_helical"/>
</dbReference>
<evidence type="ECO:0000256" key="5">
    <source>
        <dbReference type="ARBA" id="ARBA00022741"/>
    </source>
</evidence>